<dbReference type="PANTHER" id="PTHR35869">
    <property type="entry name" value="OUTER-MEMBRANE LIPOPROTEIN CARRIER PROTEIN"/>
    <property type="match status" value="1"/>
</dbReference>
<evidence type="ECO:0000256" key="3">
    <source>
        <dbReference type="ARBA" id="ARBA00022729"/>
    </source>
</evidence>
<dbReference type="AlphaFoldDB" id="A0A242NVK2"/>
<gene>
    <name evidence="5" type="ORF">B6D06_06645</name>
</gene>
<comment type="subunit">
    <text evidence="1">Monomer.</text>
</comment>
<evidence type="ECO:0000313" key="6">
    <source>
        <dbReference type="Proteomes" id="UP000194968"/>
    </source>
</evidence>
<comment type="caution">
    <text evidence="5">The sequence shown here is derived from an EMBL/GenBank/DDBJ whole genome shotgun (WGS) entry which is preliminary data.</text>
</comment>
<evidence type="ECO:0008006" key="7">
    <source>
        <dbReference type="Google" id="ProtNLM"/>
    </source>
</evidence>
<proteinExistence type="predicted"/>
<dbReference type="CDD" id="cd16325">
    <property type="entry name" value="LolA"/>
    <property type="match status" value="1"/>
</dbReference>
<dbReference type="GO" id="GO:0015031">
    <property type="term" value="P:protein transport"/>
    <property type="evidence" value="ECO:0007669"/>
    <property type="project" value="UniProtKB-KW"/>
</dbReference>
<sequence>MFWINQMKKYLTILFSMLLLTFSTISSAITLTDLQQLFSKNQVVRADFVQDRYINGLTAPIHSTGKMIISKELGLWWQQKTPFAMTLKMNQQRMEQRIEGQEPEVITAEKQPQLFQFNQLLTAIFTADKDMLESNFDITVTEQNKYWTVTLQPKLAPLNKIFKQIILNGKSYLEKVTINDMQNDKTELTFANHKTTKLSQNEQLLFR</sequence>
<reference evidence="5 6" key="1">
    <citation type="submission" date="2017-03" db="EMBL/GenBank/DDBJ databases">
        <title>Comparative genomics of honeybee gut symbionts reveal geographically distinct and subgroup specific antibiotic resistance.</title>
        <authorList>
            <person name="Ludvigsen J."/>
            <person name="Porcellato D."/>
            <person name="Labee-Lund T.M."/>
            <person name="Amdam G.V."/>
            <person name="Rudi K."/>
        </authorList>
    </citation>
    <scope>NUCLEOTIDE SEQUENCE [LARGE SCALE GENOMIC DNA]</scope>
    <source>
        <strain evidence="5 6">A-4-12</strain>
    </source>
</reference>
<dbReference type="Pfam" id="PF19574">
    <property type="entry name" value="LolA_3"/>
    <property type="match status" value="1"/>
</dbReference>
<evidence type="ECO:0000313" key="5">
    <source>
        <dbReference type="EMBL" id="OTQ49477.1"/>
    </source>
</evidence>
<dbReference type="InterPro" id="IPR004564">
    <property type="entry name" value="OM_lipoprot_carrier_LolA-like"/>
</dbReference>
<evidence type="ECO:0000256" key="4">
    <source>
        <dbReference type="ARBA" id="ARBA00022927"/>
    </source>
</evidence>
<accession>A0A242NVK2</accession>
<dbReference type="PANTHER" id="PTHR35869:SF1">
    <property type="entry name" value="OUTER-MEMBRANE LIPOPROTEIN CARRIER PROTEIN"/>
    <property type="match status" value="1"/>
</dbReference>
<keyword evidence="4" id="KW-0653">Protein transport</keyword>
<dbReference type="SUPFAM" id="SSF89392">
    <property type="entry name" value="Prokaryotic lipoproteins and lipoprotein localization factors"/>
    <property type="match status" value="1"/>
</dbReference>
<dbReference type="Gene3D" id="2.50.20.10">
    <property type="entry name" value="Lipoprotein localisation LolA/LolB/LppX"/>
    <property type="match status" value="1"/>
</dbReference>
<organism evidence="5 6">
    <name type="scientific">Gilliamella apis</name>
    <dbReference type="NCBI Taxonomy" id="1970738"/>
    <lineage>
        <taxon>Bacteria</taxon>
        <taxon>Pseudomonadati</taxon>
        <taxon>Pseudomonadota</taxon>
        <taxon>Gammaproteobacteria</taxon>
        <taxon>Orbales</taxon>
        <taxon>Orbaceae</taxon>
        <taxon>Gilliamella</taxon>
    </lineage>
</organism>
<evidence type="ECO:0000256" key="2">
    <source>
        <dbReference type="ARBA" id="ARBA00022448"/>
    </source>
</evidence>
<dbReference type="Proteomes" id="UP000194968">
    <property type="component" value="Unassembled WGS sequence"/>
</dbReference>
<keyword evidence="2" id="KW-0813">Transport</keyword>
<keyword evidence="3" id="KW-0732">Signal</keyword>
<evidence type="ECO:0000256" key="1">
    <source>
        <dbReference type="ARBA" id="ARBA00011245"/>
    </source>
</evidence>
<dbReference type="EMBL" id="NASK01000095">
    <property type="protein sequence ID" value="OTQ49477.1"/>
    <property type="molecule type" value="Genomic_DNA"/>
</dbReference>
<name>A0A242NVK2_9GAMM</name>
<dbReference type="InterPro" id="IPR029046">
    <property type="entry name" value="LolA/LolB/LppX"/>
</dbReference>
<protein>
    <recommendedName>
        <fullName evidence="7">Outer membrane lipoprotein carrier protein LolA</fullName>
    </recommendedName>
</protein>